<dbReference type="Proteomes" id="UP001491310">
    <property type="component" value="Unassembled WGS sequence"/>
</dbReference>
<evidence type="ECO:0000313" key="8">
    <source>
        <dbReference type="Proteomes" id="UP001491310"/>
    </source>
</evidence>
<keyword evidence="3" id="KW-0808">Transferase</keyword>
<dbReference type="PANTHER" id="PTHR14957">
    <property type="entry name" value="UBIQUITIN-LIKE-CONJUGATING ENZYME ATG10"/>
    <property type="match status" value="1"/>
</dbReference>
<protein>
    <recommendedName>
        <fullName evidence="2">Ubiquitin-like-conjugating enzyme ATG10</fullName>
    </recommendedName>
    <alternativeName>
        <fullName evidence="6">Autophagy-related protein 10</fullName>
    </alternativeName>
</protein>
<evidence type="ECO:0000256" key="5">
    <source>
        <dbReference type="ARBA" id="ARBA00023006"/>
    </source>
</evidence>
<evidence type="ECO:0000256" key="3">
    <source>
        <dbReference type="ARBA" id="ARBA00022679"/>
    </source>
</evidence>
<comment type="similarity">
    <text evidence="1">Belongs to the ATG10 family.</text>
</comment>
<gene>
    <name evidence="7" type="ORF">WJX75_003609</name>
</gene>
<evidence type="ECO:0000256" key="1">
    <source>
        <dbReference type="ARBA" id="ARBA00005696"/>
    </source>
</evidence>
<keyword evidence="5" id="KW-0072">Autophagy</keyword>
<name>A0ABR2YHX2_9CHLO</name>
<evidence type="ECO:0000256" key="4">
    <source>
        <dbReference type="ARBA" id="ARBA00022786"/>
    </source>
</evidence>
<dbReference type="EMBL" id="JALJOT010000011">
    <property type="protein sequence ID" value="KAK9905634.1"/>
    <property type="molecule type" value="Genomic_DNA"/>
</dbReference>
<evidence type="ECO:0000256" key="2">
    <source>
        <dbReference type="ARBA" id="ARBA00021099"/>
    </source>
</evidence>
<comment type="caution">
    <text evidence="7">The sequence shown here is derived from an EMBL/GenBank/DDBJ whole genome shotgun (WGS) entry which is preliminary data.</text>
</comment>
<sequence length="184" mass="20233">METGMLSCEEFERGALRFASVWREHSSTAGIWSWRQATNGLDAGYLAMEGALKQSASAHQQSDACLALGALLDDEDVGEEEGDCAVLCSTAGAPPVHLYDYHICYHASYSVPVLFFRGSSRADGAALCWEEVLEDLPAASRELASTEDSQWTFITQQEHPVLRHPWAAGERRSWTVPASQKVVR</sequence>
<dbReference type="Gene3D" id="3.30.1460.50">
    <property type="match status" value="1"/>
</dbReference>
<dbReference type="InterPro" id="IPR007135">
    <property type="entry name" value="Atg3/Atg10"/>
</dbReference>
<evidence type="ECO:0000256" key="6">
    <source>
        <dbReference type="ARBA" id="ARBA00029833"/>
    </source>
</evidence>
<organism evidence="7 8">
    <name type="scientific">Coccomyxa subellipsoidea</name>
    <dbReference type="NCBI Taxonomy" id="248742"/>
    <lineage>
        <taxon>Eukaryota</taxon>
        <taxon>Viridiplantae</taxon>
        <taxon>Chlorophyta</taxon>
        <taxon>core chlorophytes</taxon>
        <taxon>Trebouxiophyceae</taxon>
        <taxon>Trebouxiophyceae incertae sedis</taxon>
        <taxon>Coccomyxaceae</taxon>
        <taxon>Coccomyxa</taxon>
    </lineage>
</organism>
<evidence type="ECO:0000313" key="7">
    <source>
        <dbReference type="EMBL" id="KAK9905634.1"/>
    </source>
</evidence>
<reference evidence="7 8" key="1">
    <citation type="journal article" date="2024" name="Nat. Commun.">
        <title>Phylogenomics reveals the evolutionary origins of lichenization in chlorophyte algae.</title>
        <authorList>
            <person name="Puginier C."/>
            <person name="Libourel C."/>
            <person name="Otte J."/>
            <person name="Skaloud P."/>
            <person name="Haon M."/>
            <person name="Grisel S."/>
            <person name="Petersen M."/>
            <person name="Berrin J.G."/>
            <person name="Delaux P.M."/>
            <person name="Dal Grande F."/>
            <person name="Keller J."/>
        </authorList>
    </citation>
    <scope>NUCLEOTIDE SEQUENCE [LARGE SCALE GENOMIC DNA]</scope>
    <source>
        <strain evidence="7 8">SAG 216-7</strain>
    </source>
</reference>
<keyword evidence="8" id="KW-1185">Reference proteome</keyword>
<keyword evidence="4" id="KW-0833">Ubl conjugation pathway</keyword>
<dbReference type="PANTHER" id="PTHR14957:SF1">
    <property type="entry name" value="UBIQUITIN-LIKE-CONJUGATING ENZYME ATG10"/>
    <property type="match status" value="1"/>
</dbReference>
<accession>A0ABR2YHX2</accession>
<dbReference type="Pfam" id="PF03987">
    <property type="entry name" value="Autophagy_act_C"/>
    <property type="match status" value="1"/>
</dbReference>
<proteinExistence type="inferred from homology"/>